<sequence>MGLLDFAAKMFLSYKFNPKPLKRHISGLKVKKYNREPGLKVAAAQVEFRLHKSTIEYFEHMRRLVKRAAEEGARLIAFPENIHLPLYGLLPGIEKKFSGDGRKDDDGEKMRAALMLLGPYVKGIYFLTFSSLARLYEMYVMGGSITVPENGELYNTAYLFGPDGKLIGSQKKLHATPEEESFGLKTGEELNVFKLPFANVAFPVCMDATYFETFEIARMKGADIVIIPIANMEEYDFYRALRGIWPRVQESRVYGIKSALVGRVAKFYFTGKAGIYAPLDLTENRDGVVKEAKHYQGDDVVTASIDIGALRKYREEDELLKDRNEELYRKYLSRLY</sequence>
<dbReference type="Proteomes" id="UP000070427">
    <property type="component" value="Unassembled WGS sequence"/>
</dbReference>
<accession>A0A140LE66</accession>
<dbReference type="STRING" id="520764.AN618_01790"/>
<dbReference type="GO" id="GO:0047417">
    <property type="term" value="F:N-carbamoyl-D-amino acid hydrolase activity"/>
    <property type="evidence" value="ECO:0007669"/>
    <property type="project" value="UniProtKB-EC"/>
</dbReference>
<gene>
    <name evidence="3" type="ORF">AN618_01790</name>
</gene>
<dbReference type="PANTHER" id="PTHR43674:SF2">
    <property type="entry name" value="BETA-UREIDOPROPIONASE"/>
    <property type="match status" value="1"/>
</dbReference>
<evidence type="ECO:0000313" key="3">
    <source>
        <dbReference type="EMBL" id="KXG78841.1"/>
    </source>
</evidence>
<dbReference type="InParanoid" id="A0A140LE66"/>
<proteinExistence type="predicted"/>
<dbReference type="OrthoDB" id="9811121at2"/>
<dbReference type="InterPro" id="IPR003010">
    <property type="entry name" value="C-N_Hydrolase"/>
</dbReference>
<organism evidence="3 4">
    <name type="scientific">Fervidicola ferrireducens</name>
    <dbReference type="NCBI Taxonomy" id="520764"/>
    <lineage>
        <taxon>Bacteria</taxon>
        <taxon>Bacillati</taxon>
        <taxon>Bacillota</taxon>
        <taxon>Clostridia</taxon>
        <taxon>Thermosediminibacterales</taxon>
        <taxon>Thermosediminibacteraceae</taxon>
        <taxon>Fervidicola</taxon>
    </lineage>
</organism>
<evidence type="ECO:0000256" key="1">
    <source>
        <dbReference type="ARBA" id="ARBA00022801"/>
    </source>
</evidence>
<dbReference type="EC" id="3.5.1.77" evidence="3"/>
<comment type="caution">
    <text evidence="3">The sequence shown here is derived from an EMBL/GenBank/DDBJ whole genome shotgun (WGS) entry which is preliminary data.</text>
</comment>
<dbReference type="Gene3D" id="3.60.110.10">
    <property type="entry name" value="Carbon-nitrogen hydrolase"/>
    <property type="match status" value="1"/>
</dbReference>
<dbReference type="AlphaFoldDB" id="A0A140LE66"/>
<dbReference type="PANTHER" id="PTHR43674">
    <property type="entry name" value="NITRILASE C965.09-RELATED"/>
    <property type="match status" value="1"/>
</dbReference>
<dbReference type="Pfam" id="PF00795">
    <property type="entry name" value="CN_hydrolase"/>
    <property type="match status" value="1"/>
</dbReference>
<dbReference type="InterPro" id="IPR050345">
    <property type="entry name" value="Aliph_Amidase/BUP"/>
</dbReference>
<evidence type="ECO:0000313" key="4">
    <source>
        <dbReference type="Proteomes" id="UP000070427"/>
    </source>
</evidence>
<dbReference type="EMBL" id="LOED01000001">
    <property type="protein sequence ID" value="KXG78841.1"/>
    <property type="molecule type" value="Genomic_DNA"/>
</dbReference>
<dbReference type="PATRIC" id="fig|520764.3.peg.187"/>
<dbReference type="SUPFAM" id="SSF56317">
    <property type="entry name" value="Carbon-nitrogen hydrolase"/>
    <property type="match status" value="1"/>
</dbReference>
<dbReference type="RefSeq" id="WP_066350891.1">
    <property type="nucleotide sequence ID" value="NZ_LOED01000001.1"/>
</dbReference>
<protein>
    <submittedName>
        <fullName evidence="3">N-carbamoyl-D-amino acid hydrolase</fullName>
        <ecNumber evidence="3">3.5.1.77</ecNumber>
    </submittedName>
</protein>
<evidence type="ECO:0000259" key="2">
    <source>
        <dbReference type="PROSITE" id="PS50263"/>
    </source>
</evidence>
<keyword evidence="4" id="KW-1185">Reference proteome</keyword>
<dbReference type="PROSITE" id="PS50263">
    <property type="entry name" value="CN_HYDROLASE"/>
    <property type="match status" value="1"/>
</dbReference>
<reference evidence="3 4" key="1">
    <citation type="submission" date="2015-12" db="EMBL/GenBank/DDBJ databases">
        <title>Draft genome sequnece of Fervidicola ferrireducens strain Y170.</title>
        <authorList>
            <person name="Patel B.K."/>
        </authorList>
    </citation>
    <scope>NUCLEOTIDE SEQUENCE [LARGE SCALE GENOMIC DNA]</scope>
    <source>
        <strain evidence="3 4">Y170</strain>
    </source>
</reference>
<dbReference type="InterPro" id="IPR036526">
    <property type="entry name" value="C-N_Hydrolase_sf"/>
</dbReference>
<feature type="domain" description="CN hydrolase" evidence="2">
    <location>
        <begin position="39"/>
        <end position="307"/>
    </location>
</feature>
<name>A0A140LE66_9FIRM</name>
<keyword evidence="1 3" id="KW-0378">Hydrolase</keyword>